<protein>
    <submittedName>
        <fullName evidence="2">CO dehydrogenase accessory protein CooC (Nickel insertion)</fullName>
    </submittedName>
</protein>
<dbReference type="SUPFAM" id="SSF52540">
    <property type="entry name" value="P-loop containing nucleoside triphosphate hydrolases"/>
    <property type="match status" value="1"/>
</dbReference>
<reference evidence="2 3" key="1">
    <citation type="journal article" date="2021" name="Nat. Commun.">
        <title>Reductive evolution and unique predatory mode in the CPR bacterium Vampirococcus lugosii.</title>
        <authorList>
            <person name="Moreira D."/>
            <person name="Zivanovic Y."/>
            <person name="Lopez-Archilla A.I."/>
            <person name="Iniesto M."/>
            <person name="Lopez-Garcia P."/>
        </authorList>
    </citation>
    <scope>NUCLEOTIDE SEQUENCE [LARGE SCALE GENOMIC DNA]</scope>
    <source>
        <strain evidence="2">Chiprana</strain>
    </source>
</reference>
<evidence type="ECO:0000259" key="1">
    <source>
        <dbReference type="Pfam" id="PF01656"/>
    </source>
</evidence>
<evidence type="ECO:0000313" key="2">
    <source>
        <dbReference type="EMBL" id="MBS8122457.1"/>
    </source>
</evidence>
<dbReference type="Pfam" id="PF01656">
    <property type="entry name" value="CbiA"/>
    <property type="match status" value="1"/>
</dbReference>
<dbReference type="EMBL" id="JAEDAM010000097">
    <property type="protein sequence ID" value="MBS8122457.1"/>
    <property type="molecule type" value="Genomic_DNA"/>
</dbReference>
<dbReference type="Gene3D" id="3.40.50.300">
    <property type="entry name" value="P-loop containing nucleotide triphosphate hydrolases"/>
    <property type="match status" value="1"/>
</dbReference>
<evidence type="ECO:0000313" key="3">
    <source>
        <dbReference type="Proteomes" id="UP000680365"/>
    </source>
</evidence>
<accession>A0ABS5QP60</accession>
<name>A0ABS5QP60_9BACT</name>
<dbReference type="InterPro" id="IPR002586">
    <property type="entry name" value="CobQ/CobB/MinD/ParA_Nub-bd_dom"/>
</dbReference>
<sequence length="306" mass="34815">MKIAFVGKGGSGKSTISSLFTKYLLDQNLAVLGFDADINVNYLQNIKINAKEYLAISKSNNSEKIKSFLIGNNKKIESINHFIKTTPPGQGSKYLEYDKNNFIIQNFGQKLGSGYFFYVGKYESNGIGTSCYHNNLSIFENILSHTKLKENEYLVSDMSAGTDAFSNTLHAQFNKIILIVNPSQESIKVAKDFLQLGKDAKTEKNIYLAINNYEDQYEIDFIEKNLGKKVDIYFEKNKIIKQKSLFGQEISLQDTNYTKSFDKLLKINNGYDDKCIIENLKLLHKKYSQLGYIIRRIGDVSLQAKD</sequence>
<comment type="caution">
    <text evidence="2">The sequence shown here is derived from an EMBL/GenBank/DDBJ whole genome shotgun (WGS) entry which is preliminary data.</text>
</comment>
<dbReference type="InterPro" id="IPR027417">
    <property type="entry name" value="P-loop_NTPase"/>
</dbReference>
<feature type="domain" description="CobQ/CobB/MinD/ParA nucleotide binding" evidence="1">
    <location>
        <begin position="7"/>
        <end position="189"/>
    </location>
</feature>
<dbReference type="RefSeq" id="WP_213349867.1">
    <property type="nucleotide sequence ID" value="NZ_JAEDAM010000097.1"/>
</dbReference>
<dbReference type="Proteomes" id="UP000680365">
    <property type="component" value="Unassembled WGS sequence"/>
</dbReference>
<gene>
    <name evidence="2" type="ORF">VAMP_6856n62</name>
</gene>
<proteinExistence type="predicted"/>
<organism evidence="2 3">
    <name type="scientific">Candidatus Vampirococcus lugosii</name>
    <dbReference type="NCBI Taxonomy" id="2789015"/>
    <lineage>
        <taxon>Bacteria</taxon>
        <taxon>Candidatus Absconditibacteriota</taxon>
        <taxon>Vampirococcus</taxon>
    </lineage>
</organism>
<keyword evidence="3" id="KW-1185">Reference proteome</keyword>